<keyword evidence="2" id="KW-0808">Transferase</keyword>
<dbReference type="InterPro" id="IPR023213">
    <property type="entry name" value="CAT-like_dom_sf"/>
</dbReference>
<sequence length="232" mass="25555">MDDKSFYVDCNDIGVEYLNVRVSCPMSEILNHATDSVYSQDLPWRTPSSFNDRRPLVVQLSHFDYGGIAHQPCVSKMYSFSSSSLGRLKDTVSMNLGVQNPTRFEVATALIHECGRAASKANNSGIFIPSLSCHLMNLHPSLPLNTIGNGVHFFNTRAATEDEIQVPHFVAQLCKAKQHHRYQVASRSLMEIILEPAGMKALGSSVQGMEDFLEGALHSLSRPTSTNPDKSG</sequence>
<proteinExistence type="inferred from homology"/>
<dbReference type="PANTHER" id="PTHR31623:SF49">
    <property type="entry name" value="ACYLSUGAR ACYLTRANSFERASE 3-LIKE"/>
    <property type="match status" value="1"/>
</dbReference>
<name>A0ABM1G1Y3_SOLPN</name>
<gene>
    <name evidence="5" type="primary">LOC107010084</name>
</gene>
<dbReference type="Proteomes" id="UP000694930">
    <property type="component" value="Chromosome 2"/>
</dbReference>
<evidence type="ECO:0000313" key="5">
    <source>
        <dbReference type="RefSeq" id="XP_015064835.1"/>
    </source>
</evidence>
<evidence type="ECO:0000256" key="2">
    <source>
        <dbReference type="ARBA" id="ARBA00022679"/>
    </source>
</evidence>
<reference evidence="4" key="1">
    <citation type="journal article" date="2014" name="Nat. Genet.">
        <title>The genome of the stress-tolerant wild tomato species Solanum pennellii.</title>
        <authorList>
            <person name="Bolger A."/>
            <person name="Scossa F."/>
            <person name="Bolger M.E."/>
            <person name="Lanz C."/>
            <person name="Maumus F."/>
            <person name="Tohge T."/>
            <person name="Quesneville H."/>
            <person name="Alseekh S."/>
            <person name="Sorensen I."/>
            <person name="Lichtenstein G."/>
            <person name="Fich E.A."/>
            <person name="Conte M."/>
            <person name="Keller H."/>
            <person name="Schneeberger K."/>
            <person name="Schwacke R."/>
            <person name="Ofner I."/>
            <person name="Vrebalov J."/>
            <person name="Xu Y."/>
            <person name="Osorio S."/>
            <person name="Aflitos S.A."/>
            <person name="Schijlen E."/>
            <person name="Jimenez-Gomez J.M."/>
            <person name="Ryngajllo M."/>
            <person name="Kimura S."/>
            <person name="Kumar R."/>
            <person name="Koenig D."/>
            <person name="Headland L.R."/>
            <person name="Maloof J.N."/>
            <person name="Sinha N."/>
            <person name="van Ham R.C."/>
            <person name="Lankhorst R.K."/>
            <person name="Mao L."/>
            <person name="Vogel A."/>
            <person name="Arsova B."/>
            <person name="Panstruga R."/>
            <person name="Fei Z."/>
            <person name="Rose J.K."/>
            <person name="Zamir D."/>
            <person name="Carrari F."/>
            <person name="Giovannoni J.J."/>
            <person name="Weigel D."/>
            <person name="Usadel B."/>
            <person name="Fernie A.R."/>
        </authorList>
    </citation>
    <scope>NUCLEOTIDE SEQUENCE [LARGE SCALE GENOMIC DNA]</scope>
    <source>
        <strain evidence="4">cv. LA0716</strain>
    </source>
</reference>
<dbReference type="GeneID" id="107010084"/>
<evidence type="ECO:0000256" key="3">
    <source>
        <dbReference type="ARBA" id="ARBA00023315"/>
    </source>
</evidence>
<dbReference type="Gene3D" id="3.30.559.10">
    <property type="entry name" value="Chloramphenicol acetyltransferase-like domain"/>
    <property type="match status" value="2"/>
</dbReference>
<keyword evidence="3" id="KW-0012">Acyltransferase</keyword>
<reference evidence="5" key="2">
    <citation type="submission" date="2025-08" db="UniProtKB">
        <authorList>
            <consortium name="RefSeq"/>
        </authorList>
    </citation>
    <scope>IDENTIFICATION</scope>
</reference>
<dbReference type="PANTHER" id="PTHR31623">
    <property type="entry name" value="F21J9.9"/>
    <property type="match status" value="1"/>
</dbReference>
<comment type="similarity">
    <text evidence="1">Belongs to the plant acyltransferase family.</text>
</comment>
<dbReference type="RefSeq" id="XP_015064835.1">
    <property type="nucleotide sequence ID" value="XM_015209349.1"/>
</dbReference>
<organism evidence="4 5">
    <name type="scientific">Solanum pennellii</name>
    <name type="common">Tomato</name>
    <name type="synonym">Lycopersicon pennellii</name>
    <dbReference type="NCBI Taxonomy" id="28526"/>
    <lineage>
        <taxon>Eukaryota</taxon>
        <taxon>Viridiplantae</taxon>
        <taxon>Streptophyta</taxon>
        <taxon>Embryophyta</taxon>
        <taxon>Tracheophyta</taxon>
        <taxon>Spermatophyta</taxon>
        <taxon>Magnoliopsida</taxon>
        <taxon>eudicotyledons</taxon>
        <taxon>Gunneridae</taxon>
        <taxon>Pentapetalae</taxon>
        <taxon>asterids</taxon>
        <taxon>lamiids</taxon>
        <taxon>Solanales</taxon>
        <taxon>Solanaceae</taxon>
        <taxon>Solanoideae</taxon>
        <taxon>Solaneae</taxon>
        <taxon>Solanum</taxon>
        <taxon>Solanum subgen. Lycopersicon</taxon>
    </lineage>
</organism>
<keyword evidence="4" id="KW-1185">Reference proteome</keyword>
<accession>A0ABM1G1Y3</accession>
<protein>
    <submittedName>
        <fullName evidence="5">Acylsugar acyltransferase 3-like</fullName>
    </submittedName>
</protein>
<evidence type="ECO:0000256" key="1">
    <source>
        <dbReference type="ARBA" id="ARBA00009861"/>
    </source>
</evidence>
<evidence type="ECO:0000313" key="4">
    <source>
        <dbReference type="Proteomes" id="UP000694930"/>
    </source>
</evidence>